<dbReference type="EMBL" id="BAABCW010000015">
    <property type="protein sequence ID" value="GAA3515847.1"/>
    <property type="molecule type" value="Genomic_DNA"/>
</dbReference>
<proteinExistence type="inferred from homology"/>
<accession>A0ABP6US38</accession>
<feature type="domain" description="NADH:ubiquinone oxidoreductase intermediate-associated protein 30" evidence="2">
    <location>
        <begin position="8"/>
        <end position="158"/>
    </location>
</feature>
<name>A0ABP6US38_9FLAO</name>
<dbReference type="Pfam" id="PF08547">
    <property type="entry name" value="CIA30"/>
    <property type="match status" value="1"/>
</dbReference>
<evidence type="ECO:0000313" key="3">
    <source>
        <dbReference type="EMBL" id="GAA3515847.1"/>
    </source>
</evidence>
<sequence>MINTLPLINFTKQSTLSDWNVVNDGVMGGRSQGEFYINQEGHATFTGFVSLENSGGFTSVRHRFQTLKTNTYDKINIRLKGDGNRYQFRTKTFQSDRHAYITYFETTGEWQTIEISLHAMYPTFRGQKINLPNFAGEQMEEIAFLIANKKAQNFRLEIDSIELQ</sequence>
<protein>
    <submittedName>
        <fullName evidence="3">CIA30 family protein</fullName>
    </submittedName>
</protein>
<keyword evidence="4" id="KW-1185">Reference proteome</keyword>
<dbReference type="PANTHER" id="PTHR13194:SF19">
    <property type="entry name" value="NAD(P)-BINDING ROSSMANN-FOLD SUPERFAMILY PROTEIN"/>
    <property type="match status" value="1"/>
</dbReference>
<comment type="caution">
    <text evidence="3">The sequence shown here is derived from an EMBL/GenBank/DDBJ whole genome shotgun (WGS) entry which is preliminary data.</text>
</comment>
<dbReference type="PANTHER" id="PTHR13194">
    <property type="entry name" value="COMPLEX I INTERMEDIATE-ASSOCIATED PROTEIN 30"/>
    <property type="match status" value="1"/>
</dbReference>
<evidence type="ECO:0000313" key="4">
    <source>
        <dbReference type="Proteomes" id="UP001500459"/>
    </source>
</evidence>
<gene>
    <name evidence="3" type="ORF">GCM10022393_32300</name>
</gene>
<comment type="similarity">
    <text evidence="1">Belongs to the CIA30 family.</text>
</comment>
<reference evidence="4" key="1">
    <citation type="journal article" date="2019" name="Int. J. Syst. Evol. Microbiol.">
        <title>The Global Catalogue of Microorganisms (GCM) 10K type strain sequencing project: providing services to taxonomists for standard genome sequencing and annotation.</title>
        <authorList>
            <consortium name="The Broad Institute Genomics Platform"/>
            <consortium name="The Broad Institute Genome Sequencing Center for Infectious Disease"/>
            <person name="Wu L."/>
            <person name="Ma J."/>
        </authorList>
    </citation>
    <scope>NUCLEOTIDE SEQUENCE [LARGE SCALE GENOMIC DNA]</scope>
    <source>
        <strain evidence="4">JCM 17106</strain>
    </source>
</reference>
<dbReference type="InterPro" id="IPR039131">
    <property type="entry name" value="NDUFAF1"/>
</dbReference>
<evidence type="ECO:0000259" key="2">
    <source>
        <dbReference type="Pfam" id="PF08547"/>
    </source>
</evidence>
<dbReference type="Proteomes" id="UP001500459">
    <property type="component" value="Unassembled WGS sequence"/>
</dbReference>
<dbReference type="InterPro" id="IPR008979">
    <property type="entry name" value="Galactose-bd-like_sf"/>
</dbReference>
<dbReference type="SUPFAM" id="SSF49785">
    <property type="entry name" value="Galactose-binding domain-like"/>
    <property type="match status" value="1"/>
</dbReference>
<organism evidence="3 4">
    <name type="scientific">Aquimarina addita</name>
    <dbReference type="NCBI Taxonomy" id="870485"/>
    <lineage>
        <taxon>Bacteria</taxon>
        <taxon>Pseudomonadati</taxon>
        <taxon>Bacteroidota</taxon>
        <taxon>Flavobacteriia</taxon>
        <taxon>Flavobacteriales</taxon>
        <taxon>Flavobacteriaceae</taxon>
        <taxon>Aquimarina</taxon>
    </lineage>
</organism>
<dbReference type="InterPro" id="IPR013857">
    <property type="entry name" value="NADH-UbQ_OxRdtase-assoc_prot30"/>
</dbReference>
<evidence type="ECO:0000256" key="1">
    <source>
        <dbReference type="ARBA" id="ARBA00007884"/>
    </source>
</evidence>